<dbReference type="GeneID" id="108562729"/>
<dbReference type="InterPro" id="IPR005135">
    <property type="entry name" value="Endo/exonuclease/phosphatase"/>
</dbReference>
<name>A0ABM1MPY8_NICVS</name>
<dbReference type="Proteomes" id="UP000695000">
    <property type="component" value="Unplaced"/>
</dbReference>
<evidence type="ECO:0000256" key="1">
    <source>
        <dbReference type="SAM" id="MobiDB-lite"/>
    </source>
</evidence>
<keyword evidence="3" id="KW-1185">Reference proteome</keyword>
<dbReference type="SUPFAM" id="SSF56219">
    <property type="entry name" value="DNase I-like"/>
    <property type="match status" value="1"/>
</dbReference>
<dbReference type="CDD" id="cd01650">
    <property type="entry name" value="RT_nLTR_like"/>
    <property type="match status" value="1"/>
</dbReference>
<sequence length="902" mass="101383">MTPRNLSILSWNARSFLSNHSAIINYANNSNIDILLISETWIRPGVRVSTPGYRAIHNRRDDGKGGVSILLAKKYNCPMHIPMFVHPRLAQFATIRIAGIEIVAVYIPPDVYFNRGSWDRLIGTLNPPFILAGDFNAHHTYWGHNGDNRNGRELAYTMDKHNLVIINDMRPTRIAFPRTSLLDLVLVSADLVTSSSSRTLDDSLGSDHLPVLSNVSLGPHQTPEPSRSTTQSTRLKYNKIKWEDYRSQVSEETAQIPEFTIDSLSELLLRVAKKCSPQTVNRGFSYKPPCPWWDAECSAATERRRRFLRIFHHTGKLEHLIAARRVMAETRRLLKQKKRDSFKEFCESLGRESPSTQVWKRIRVFNRGVTGERSLGLNEQLWRDPFLKKLTPEEPQLPIEILDPAPYEEDDTLNLPISSEELERVLCRSKDTAVGQDEISYGMLRNLDEYSRGILCALFNDVLLSGIVPCSWNRATVVPILKGNLPQDQASSYRPIALISCVRKTLESIIKNRLERWAESRDLFPPNVTGFRKGRGAADNLYTLVAAIYSGLARKEHTLVCFIDIKAAYDNVSITCLQNILVDLRLPSRLVNLISALVTEKALHLVGADPSQARYSYKGLPQGSPLSPLLFNVYVRGINGLVGDGVQALIYADDIALVTTGKNINSLAIRMNASLGRLQEFLDFRNLSLVPDKTKCMLFSRKRRLLDPLIRIGSSIVRVVDSHRFLGIWMDDKLTWNKQVGSLGRSCMQGLNMMRAVSGRDWGGEPSTLLCFYRAFVLSRLDYACSIYSFCPGTSLAALDRIQNQALRICLGALKSTPINVLHSEMGIPPLRLRRMRLTAQYVIKCRAMGPTCVLPAIRQAADAFRSSPFWTSRGTPLLVQEWLGSEAVSTIIAPGILSDVL</sequence>
<organism evidence="3 4">
    <name type="scientific">Nicrophorus vespilloides</name>
    <name type="common">Boreal carrion beetle</name>
    <dbReference type="NCBI Taxonomy" id="110193"/>
    <lineage>
        <taxon>Eukaryota</taxon>
        <taxon>Metazoa</taxon>
        <taxon>Ecdysozoa</taxon>
        <taxon>Arthropoda</taxon>
        <taxon>Hexapoda</taxon>
        <taxon>Insecta</taxon>
        <taxon>Pterygota</taxon>
        <taxon>Neoptera</taxon>
        <taxon>Endopterygota</taxon>
        <taxon>Coleoptera</taxon>
        <taxon>Polyphaga</taxon>
        <taxon>Staphyliniformia</taxon>
        <taxon>Silphidae</taxon>
        <taxon>Nicrophorinae</taxon>
        <taxon>Nicrophorus</taxon>
    </lineage>
</organism>
<dbReference type="Pfam" id="PF14529">
    <property type="entry name" value="Exo_endo_phos_2"/>
    <property type="match status" value="1"/>
</dbReference>
<feature type="compositionally biased region" description="Polar residues" evidence="1">
    <location>
        <begin position="223"/>
        <end position="233"/>
    </location>
</feature>
<dbReference type="InterPro" id="IPR036691">
    <property type="entry name" value="Endo/exonu/phosph_ase_sf"/>
</dbReference>
<dbReference type="PROSITE" id="PS50878">
    <property type="entry name" value="RT_POL"/>
    <property type="match status" value="1"/>
</dbReference>
<dbReference type="PANTHER" id="PTHR36688:SF2">
    <property type="entry name" value="ENDONUCLEASE_EXONUCLEASE_PHOSPHATASE DOMAIN-CONTAINING PROTEIN"/>
    <property type="match status" value="1"/>
</dbReference>
<dbReference type="Pfam" id="PF00078">
    <property type="entry name" value="RVT_1"/>
    <property type="match status" value="1"/>
</dbReference>
<gene>
    <name evidence="4" type="primary">LOC108562729</name>
</gene>
<dbReference type="InterPro" id="IPR052560">
    <property type="entry name" value="RdDP_mobile_element"/>
</dbReference>
<evidence type="ECO:0000259" key="2">
    <source>
        <dbReference type="PROSITE" id="PS50878"/>
    </source>
</evidence>
<evidence type="ECO:0000313" key="3">
    <source>
        <dbReference type="Proteomes" id="UP000695000"/>
    </source>
</evidence>
<dbReference type="PANTHER" id="PTHR36688">
    <property type="entry name" value="ENDO/EXONUCLEASE/PHOSPHATASE DOMAIN-CONTAINING PROTEIN"/>
    <property type="match status" value="1"/>
</dbReference>
<protein>
    <submittedName>
        <fullName evidence="4">RNA-directed DNA polymerase from mobile element jockey-like</fullName>
    </submittedName>
</protein>
<feature type="domain" description="Reverse transcriptase" evidence="2">
    <location>
        <begin position="461"/>
        <end position="716"/>
    </location>
</feature>
<evidence type="ECO:0000313" key="4">
    <source>
        <dbReference type="RefSeq" id="XP_017776638.1"/>
    </source>
</evidence>
<feature type="region of interest" description="Disordered" evidence="1">
    <location>
        <begin position="212"/>
        <end position="233"/>
    </location>
</feature>
<proteinExistence type="predicted"/>
<reference evidence="4" key="1">
    <citation type="submission" date="2025-08" db="UniProtKB">
        <authorList>
            <consortium name="RefSeq"/>
        </authorList>
    </citation>
    <scope>IDENTIFICATION</scope>
    <source>
        <tissue evidence="4">Whole Larva</tissue>
    </source>
</reference>
<dbReference type="Gene3D" id="3.60.10.10">
    <property type="entry name" value="Endonuclease/exonuclease/phosphatase"/>
    <property type="match status" value="1"/>
</dbReference>
<dbReference type="SUPFAM" id="SSF56672">
    <property type="entry name" value="DNA/RNA polymerases"/>
    <property type="match status" value="1"/>
</dbReference>
<dbReference type="RefSeq" id="XP_017776638.1">
    <property type="nucleotide sequence ID" value="XM_017921149.1"/>
</dbReference>
<accession>A0ABM1MPY8</accession>
<feature type="non-terminal residue" evidence="4">
    <location>
        <position position="902"/>
    </location>
</feature>
<dbReference type="InterPro" id="IPR000477">
    <property type="entry name" value="RT_dom"/>
</dbReference>
<dbReference type="InterPro" id="IPR043502">
    <property type="entry name" value="DNA/RNA_pol_sf"/>
</dbReference>